<gene>
    <name evidence="1" type="ORF">HMPREF0591_1746</name>
</gene>
<organism evidence="1 2">
    <name type="scientific">Mycobacterium parascrofulaceum ATCC BAA-614</name>
    <dbReference type="NCBI Taxonomy" id="525368"/>
    <lineage>
        <taxon>Bacteria</taxon>
        <taxon>Bacillati</taxon>
        <taxon>Actinomycetota</taxon>
        <taxon>Actinomycetes</taxon>
        <taxon>Mycobacteriales</taxon>
        <taxon>Mycobacteriaceae</taxon>
        <taxon>Mycobacterium</taxon>
        <taxon>Mycobacterium simiae complex</taxon>
    </lineage>
</organism>
<proteinExistence type="predicted"/>
<evidence type="ECO:0000313" key="1">
    <source>
        <dbReference type="EMBL" id="EFG78353.1"/>
    </source>
</evidence>
<dbReference type="EMBL" id="ADNV01000132">
    <property type="protein sequence ID" value="EFG78353.1"/>
    <property type="molecule type" value="Genomic_DNA"/>
</dbReference>
<comment type="caution">
    <text evidence="1">The sequence shown here is derived from an EMBL/GenBank/DDBJ whole genome shotgun (WGS) entry which is preliminary data.</text>
</comment>
<keyword evidence="2" id="KW-1185">Reference proteome</keyword>
<dbReference type="AlphaFoldDB" id="D5P6F2"/>
<accession>D5P6F2</accession>
<reference evidence="1 2" key="1">
    <citation type="submission" date="2010-04" db="EMBL/GenBank/DDBJ databases">
        <authorList>
            <person name="Muzny D."/>
            <person name="Qin X."/>
            <person name="Deng J."/>
            <person name="Jiang H."/>
            <person name="Liu Y."/>
            <person name="Qu J."/>
            <person name="Song X.-Z."/>
            <person name="Zhang L."/>
            <person name="Thornton R."/>
            <person name="Coyle M."/>
            <person name="Francisco L."/>
            <person name="Jackson L."/>
            <person name="Javaid M."/>
            <person name="Korchina V."/>
            <person name="Kovar C."/>
            <person name="Mata R."/>
            <person name="Mathew T."/>
            <person name="Ngo R."/>
            <person name="Nguyen L."/>
            <person name="Nguyen N."/>
            <person name="Okwuonu G."/>
            <person name="Ongeri F."/>
            <person name="Pham C."/>
            <person name="Simmons D."/>
            <person name="Wilczek-Boney K."/>
            <person name="Hale W."/>
            <person name="Jakkamsetti A."/>
            <person name="Pham P."/>
            <person name="Ruth R."/>
            <person name="San Lucas F."/>
            <person name="Warren J."/>
            <person name="Zhang J."/>
            <person name="Zhao Z."/>
            <person name="Zhou C."/>
            <person name="Zhu D."/>
            <person name="Lee S."/>
            <person name="Bess C."/>
            <person name="Blankenburg K."/>
            <person name="Forbes L."/>
            <person name="Fu Q."/>
            <person name="Gubbala S."/>
            <person name="Hirani K."/>
            <person name="Jayaseelan J.C."/>
            <person name="Lara F."/>
            <person name="Munidasa M."/>
            <person name="Palculict T."/>
            <person name="Patil S."/>
            <person name="Pu L.-L."/>
            <person name="Saada N."/>
            <person name="Tang L."/>
            <person name="Weissenberger G."/>
            <person name="Zhu Y."/>
            <person name="Hemphill L."/>
            <person name="Shang Y."/>
            <person name="Youmans B."/>
            <person name="Ayvaz T."/>
            <person name="Ross M."/>
            <person name="Santibanez J."/>
            <person name="Aqrawi P."/>
            <person name="Gross S."/>
            <person name="Joshi V."/>
            <person name="Fowler G."/>
            <person name="Nazareth L."/>
            <person name="Reid J."/>
            <person name="Worley K."/>
            <person name="Petrosino J."/>
            <person name="Highlander S."/>
            <person name="Gibbs R."/>
        </authorList>
    </citation>
    <scope>NUCLEOTIDE SEQUENCE [LARGE SCALE GENOMIC DNA]</scope>
    <source>
        <strain evidence="1 2">ATCC BAA-614</strain>
    </source>
</reference>
<name>D5P6F2_9MYCO</name>
<evidence type="ECO:0000313" key="2">
    <source>
        <dbReference type="Proteomes" id="UP000003653"/>
    </source>
</evidence>
<sequence>MRMRLPAYTAADMVMPEIYAHRLARLSIQRVARAPIAGLTDAVAVAP</sequence>
<dbReference type="HOGENOM" id="CLU_3170493_0_0_11"/>
<dbReference type="Proteomes" id="UP000003653">
    <property type="component" value="Unassembled WGS sequence"/>
</dbReference>
<protein>
    <submittedName>
        <fullName evidence="1">Uncharacterized protein</fullName>
    </submittedName>
</protein>